<dbReference type="PANTHER" id="PTHR30503:SF3">
    <property type="entry name" value="INNER MEMBRANE PROTEIN YEDI"/>
    <property type="match status" value="1"/>
</dbReference>
<organism evidence="2 3">
    <name type="scientific">Cedecea neteri</name>
    <dbReference type="NCBI Taxonomy" id="158822"/>
    <lineage>
        <taxon>Bacteria</taxon>
        <taxon>Pseudomonadati</taxon>
        <taxon>Pseudomonadota</taxon>
        <taxon>Gammaproteobacteria</taxon>
        <taxon>Enterobacterales</taxon>
        <taxon>Enterobacteriaceae</taxon>
        <taxon>Cedecea</taxon>
    </lineage>
</organism>
<accession>A0A2X3IE72</accession>
<gene>
    <name evidence="2" type="primary">yedI_3</name>
    <name evidence="2" type="ORF">NCTC12120_03887</name>
</gene>
<dbReference type="STRING" id="158822.LH23_19880"/>
<dbReference type="GO" id="GO:0005886">
    <property type="term" value="C:plasma membrane"/>
    <property type="evidence" value="ECO:0007669"/>
    <property type="project" value="TreeGrafter"/>
</dbReference>
<dbReference type="Proteomes" id="UP000251197">
    <property type="component" value="Unassembled WGS sequence"/>
</dbReference>
<keyword evidence="1" id="KW-0472">Membrane</keyword>
<evidence type="ECO:0000313" key="3">
    <source>
        <dbReference type="Proteomes" id="UP000251197"/>
    </source>
</evidence>
<dbReference type="AlphaFoldDB" id="A0A2X3IE72"/>
<feature type="transmembrane region" description="Helical" evidence="1">
    <location>
        <begin position="33"/>
        <end position="54"/>
    </location>
</feature>
<reference evidence="2 3" key="1">
    <citation type="submission" date="2018-06" db="EMBL/GenBank/DDBJ databases">
        <authorList>
            <consortium name="Pathogen Informatics"/>
            <person name="Doyle S."/>
        </authorList>
    </citation>
    <scope>NUCLEOTIDE SEQUENCE [LARGE SCALE GENOMIC DNA]</scope>
    <source>
        <strain evidence="2 3">NCTC12120</strain>
    </source>
</reference>
<dbReference type="Pfam" id="PF05661">
    <property type="entry name" value="DUF808"/>
    <property type="match status" value="1"/>
</dbReference>
<proteinExistence type="predicted"/>
<feature type="transmembrane region" description="Helical" evidence="1">
    <location>
        <begin position="74"/>
        <end position="96"/>
    </location>
</feature>
<keyword evidence="1" id="KW-0812">Transmembrane</keyword>
<dbReference type="InterPro" id="IPR008526">
    <property type="entry name" value="YedI"/>
</dbReference>
<dbReference type="EMBL" id="UAVU01000004">
    <property type="protein sequence ID" value="SQC90748.1"/>
    <property type="molecule type" value="Genomic_DNA"/>
</dbReference>
<protein>
    <submittedName>
        <fullName evidence="2">Inner membrane protein yedI</fullName>
    </submittedName>
</protein>
<keyword evidence="1" id="KW-1133">Transmembrane helix</keyword>
<name>A0A2X3IE72_9ENTR</name>
<evidence type="ECO:0000256" key="1">
    <source>
        <dbReference type="SAM" id="Phobius"/>
    </source>
</evidence>
<dbReference type="PANTHER" id="PTHR30503">
    <property type="entry name" value="INNER MEMBRANE PROTEIN YEDI"/>
    <property type="match status" value="1"/>
</dbReference>
<evidence type="ECO:0000313" key="2">
    <source>
        <dbReference type="EMBL" id="SQC90748.1"/>
    </source>
</evidence>
<sequence length="108" mass="11182">MTISDTGWRDKRAALAQAVGKGLLIVAPWLMKILTFVGTLAMFLVGGGILVHGVPVLHHGIEQWAGQFGGVVELVGPTLANLVLGFIAGGIVLLVVNGINHLRGGASH</sequence>